<feature type="domain" description="Core-binding (CB)" evidence="8">
    <location>
        <begin position="59"/>
        <end position="158"/>
    </location>
</feature>
<keyword evidence="3" id="KW-0229">DNA integration</keyword>
<evidence type="ECO:0000256" key="2">
    <source>
        <dbReference type="ARBA" id="ARBA00008857"/>
    </source>
</evidence>
<dbReference type="InterPro" id="IPR010998">
    <property type="entry name" value="Integrase_recombinase_N"/>
</dbReference>
<evidence type="ECO:0000259" key="7">
    <source>
        <dbReference type="PROSITE" id="PS51898"/>
    </source>
</evidence>
<evidence type="ECO:0000256" key="3">
    <source>
        <dbReference type="ARBA" id="ARBA00022908"/>
    </source>
</evidence>
<dbReference type="InterPro" id="IPR011010">
    <property type="entry name" value="DNA_brk_join_enz"/>
</dbReference>
<dbReference type="Pfam" id="PF00589">
    <property type="entry name" value="Phage_integrase"/>
    <property type="match status" value="1"/>
</dbReference>
<evidence type="ECO:0000259" key="8">
    <source>
        <dbReference type="PROSITE" id="PS51900"/>
    </source>
</evidence>
<keyword evidence="10" id="KW-1185">Reference proteome</keyword>
<dbReference type="InterPro" id="IPR050090">
    <property type="entry name" value="Tyrosine_recombinase_XerCD"/>
</dbReference>
<dbReference type="PANTHER" id="PTHR30349:SF64">
    <property type="entry name" value="PROPHAGE INTEGRASE INTD-RELATED"/>
    <property type="match status" value="1"/>
</dbReference>
<dbReference type="GO" id="GO:0006310">
    <property type="term" value="P:DNA recombination"/>
    <property type="evidence" value="ECO:0007669"/>
    <property type="project" value="UniProtKB-KW"/>
</dbReference>
<evidence type="ECO:0000256" key="6">
    <source>
        <dbReference type="PROSITE-ProRule" id="PRU01248"/>
    </source>
</evidence>
<keyword evidence="5" id="KW-0233">DNA recombination</keyword>
<accession>A0AA36Y3F3</accession>
<comment type="caution">
    <text evidence="9">The sequence shown here is derived from an EMBL/GenBank/DDBJ whole genome shotgun (WGS) entry which is preliminary data.</text>
</comment>
<dbReference type="Pfam" id="PF14659">
    <property type="entry name" value="Phage_int_SAM_3"/>
    <property type="match status" value="1"/>
</dbReference>
<dbReference type="GO" id="GO:0015074">
    <property type="term" value="P:DNA integration"/>
    <property type="evidence" value="ECO:0007669"/>
    <property type="project" value="UniProtKB-KW"/>
</dbReference>
<dbReference type="GeneID" id="87792734"/>
<proteinExistence type="inferred from homology"/>
<dbReference type="InterPro" id="IPR002104">
    <property type="entry name" value="Integrase_catalytic"/>
</dbReference>
<reference evidence="9 10" key="1">
    <citation type="submission" date="2011-10" db="EMBL/GenBank/DDBJ databases">
        <title>The Genome Sequence of Lachnospiraceae bacterium ACC2.</title>
        <authorList>
            <consortium name="The Broad Institute Genome Sequencing Platform"/>
            <person name="Earl A."/>
            <person name="Ward D."/>
            <person name="Feldgarden M."/>
            <person name="Gevers D."/>
            <person name="Sizova M."/>
            <person name="Hazen A."/>
            <person name="Epstein S."/>
            <person name="Young S.K."/>
            <person name="Zeng Q."/>
            <person name="Gargeya S."/>
            <person name="Fitzgerald M."/>
            <person name="Haas B."/>
            <person name="Abouelleil A."/>
            <person name="Alvarado L."/>
            <person name="Arachchi H.M."/>
            <person name="Berlin A."/>
            <person name="Brown A."/>
            <person name="Chapman S.B."/>
            <person name="Chen Z."/>
            <person name="Dunbar C."/>
            <person name="Freedman E."/>
            <person name="Gearin G."/>
            <person name="Goldberg J."/>
            <person name="Griggs A."/>
            <person name="Gujja S."/>
            <person name="Heiman D."/>
            <person name="Howarth C."/>
            <person name="Larson L."/>
            <person name="Lui A."/>
            <person name="MacDonald P.J.P."/>
            <person name="Montmayeur A."/>
            <person name="Murphy C."/>
            <person name="Neiman D."/>
            <person name="Pearson M."/>
            <person name="Priest M."/>
            <person name="Roberts A."/>
            <person name="Saif S."/>
            <person name="Shea T."/>
            <person name="Shenoy N."/>
            <person name="Sisk P."/>
            <person name="Stolte C."/>
            <person name="Sykes S."/>
            <person name="Wortman J."/>
            <person name="Nusbaum C."/>
            <person name="Birren B."/>
        </authorList>
    </citation>
    <scope>NUCLEOTIDE SEQUENCE [LARGE SCALE GENOMIC DNA]</scope>
    <source>
        <strain evidence="9 10">ACC2</strain>
    </source>
</reference>
<keyword evidence="4 6" id="KW-0238">DNA-binding</keyword>
<organism evidence="9 10">
    <name type="scientific">Stomatobaculum longum</name>
    <dbReference type="NCBI Taxonomy" id="796942"/>
    <lineage>
        <taxon>Bacteria</taxon>
        <taxon>Bacillati</taxon>
        <taxon>Bacillota</taxon>
        <taxon>Clostridia</taxon>
        <taxon>Lachnospirales</taxon>
        <taxon>Lachnospiraceae</taxon>
        <taxon>Stomatobaculum</taxon>
    </lineage>
</organism>
<protein>
    <recommendedName>
        <fullName evidence="11">Tyr recombinase domain-containing protein</fullName>
    </recommendedName>
</protein>
<comment type="similarity">
    <text evidence="2">Belongs to the 'phage' integrase family.</text>
</comment>
<gene>
    <name evidence="9" type="ORF">HMPREF9623_01990</name>
</gene>
<evidence type="ECO:0000256" key="1">
    <source>
        <dbReference type="ARBA" id="ARBA00003283"/>
    </source>
</evidence>
<name>A0AA36Y3F3_9FIRM</name>
<dbReference type="InterPro" id="IPR044068">
    <property type="entry name" value="CB"/>
</dbReference>
<evidence type="ECO:0000256" key="4">
    <source>
        <dbReference type="ARBA" id="ARBA00023125"/>
    </source>
</evidence>
<evidence type="ECO:0008006" key="11">
    <source>
        <dbReference type="Google" id="ProtNLM"/>
    </source>
</evidence>
<dbReference type="InterPro" id="IPR013762">
    <property type="entry name" value="Integrase-like_cat_sf"/>
</dbReference>
<dbReference type="CDD" id="cd01189">
    <property type="entry name" value="INT_ICEBs1_C_like"/>
    <property type="match status" value="1"/>
</dbReference>
<dbReference type="Gene3D" id="1.10.443.10">
    <property type="entry name" value="Intergrase catalytic core"/>
    <property type="match status" value="1"/>
</dbReference>
<evidence type="ECO:0000256" key="5">
    <source>
        <dbReference type="ARBA" id="ARBA00023172"/>
    </source>
</evidence>
<dbReference type="AlphaFoldDB" id="A0AA36Y3F3"/>
<dbReference type="Proteomes" id="UP000018466">
    <property type="component" value="Unassembled WGS sequence"/>
</dbReference>
<sequence length="468" mass="53595">MASLVERKNRYYVVYTYGNEAGEKKQKWESCKTKADAQRRKSEVEYRQELGSIVISQCETMADLLKEYISMYGKNNWALSTYTSNINMINAYILPHLGQMKLGDVTARSLEKYYQTMLKTRAVPKCTDNRHKKTSALVSAETVRRIHKLLHSCFEQAVRWDLMIRNPADYATVPKSTKKQREIWNAETLMRAVELCGDSKLRLAINLAFACSLRIGELLGLTWSCIDVSDESIKKGVAYVYVNKELQRVNRSAMQQLDEKDVIFAFPVISEKNRTQLVLKKPKTLSSIRKVFLPRTVAKMLVIRKEEQEELKEALGSEYSDYDLVFAGDYGMPTEASTITESFKKLIKEHDLPPVVFHSLRHSSITYKLKLNGGDIKAVQGDSGHAQAKMVTDQYSHILDDDRQQNAKLFEKAFYRKDIVREDTGEHLPEVETKTRDALTAGDRQLLEKLMSDESTATLLMNLLKKLS</sequence>
<dbReference type="PANTHER" id="PTHR30349">
    <property type="entry name" value="PHAGE INTEGRASE-RELATED"/>
    <property type="match status" value="1"/>
</dbReference>
<feature type="domain" description="Tyr recombinase" evidence="7">
    <location>
        <begin position="179"/>
        <end position="409"/>
    </location>
</feature>
<evidence type="ECO:0000313" key="10">
    <source>
        <dbReference type="Proteomes" id="UP000018466"/>
    </source>
</evidence>
<dbReference type="PROSITE" id="PS51898">
    <property type="entry name" value="TYR_RECOMBINASE"/>
    <property type="match status" value="1"/>
</dbReference>
<dbReference type="InterPro" id="IPR004107">
    <property type="entry name" value="Integrase_SAM-like_N"/>
</dbReference>
<comment type="function">
    <text evidence="1">Site-specific tyrosine recombinase, which acts by catalyzing the cutting and rejoining of the recombining DNA molecules.</text>
</comment>
<dbReference type="SUPFAM" id="SSF56349">
    <property type="entry name" value="DNA breaking-rejoining enzymes"/>
    <property type="match status" value="1"/>
</dbReference>
<dbReference type="RefSeq" id="WP_009533796.1">
    <property type="nucleotide sequence ID" value="NZ_JH590865.1"/>
</dbReference>
<dbReference type="EMBL" id="AGEL01000015">
    <property type="protein sequence ID" value="EHO15669.1"/>
    <property type="molecule type" value="Genomic_DNA"/>
</dbReference>
<dbReference type="Gene3D" id="1.10.150.130">
    <property type="match status" value="1"/>
</dbReference>
<dbReference type="GO" id="GO:0003677">
    <property type="term" value="F:DNA binding"/>
    <property type="evidence" value="ECO:0007669"/>
    <property type="project" value="UniProtKB-UniRule"/>
</dbReference>
<evidence type="ECO:0000313" key="9">
    <source>
        <dbReference type="EMBL" id="EHO15669.1"/>
    </source>
</evidence>
<dbReference type="PROSITE" id="PS51900">
    <property type="entry name" value="CB"/>
    <property type="match status" value="1"/>
</dbReference>